<dbReference type="InterPro" id="IPR011011">
    <property type="entry name" value="Znf_FYVE_PHD"/>
</dbReference>
<feature type="region of interest" description="Disordered" evidence="5">
    <location>
        <begin position="1"/>
        <end position="34"/>
    </location>
</feature>
<reference evidence="7 8" key="1">
    <citation type="submission" date="2016-07" db="EMBL/GenBank/DDBJ databases">
        <title>Pervasive Adenine N6-methylation of Active Genes in Fungi.</title>
        <authorList>
            <consortium name="DOE Joint Genome Institute"/>
            <person name="Mondo S.J."/>
            <person name="Dannebaum R.O."/>
            <person name="Kuo R.C."/>
            <person name="Labutti K."/>
            <person name="Haridas S."/>
            <person name="Kuo A."/>
            <person name="Salamov A."/>
            <person name="Ahrendt S.R."/>
            <person name="Lipzen A."/>
            <person name="Sullivan W."/>
            <person name="Andreopoulos W.B."/>
            <person name="Clum A."/>
            <person name="Lindquist E."/>
            <person name="Daum C."/>
            <person name="Ramamoorthy G.K."/>
            <person name="Gryganskyi A."/>
            <person name="Culley D."/>
            <person name="Magnuson J.K."/>
            <person name="James T.Y."/>
            <person name="O'Malley M.A."/>
            <person name="Stajich J.E."/>
            <person name="Spatafora J.W."/>
            <person name="Visel A."/>
            <person name="Grigoriev I.V."/>
        </authorList>
    </citation>
    <scope>NUCLEOTIDE SEQUENCE [LARGE SCALE GENOMIC DNA]</scope>
    <source>
        <strain evidence="7 8">JEL800</strain>
    </source>
</reference>
<feature type="region of interest" description="Disordered" evidence="5">
    <location>
        <begin position="62"/>
        <end position="106"/>
    </location>
</feature>
<dbReference type="Gene3D" id="3.30.40.10">
    <property type="entry name" value="Zinc/RING finger domain, C3HC4 (zinc finger)"/>
    <property type="match status" value="1"/>
</dbReference>
<dbReference type="InterPro" id="IPR019786">
    <property type="entry name" value="Zinc_finger_PHD-type_CS"/>
</dbReference>
<dbReference type="CDD" id="cd15489">
    <property type="entry name" value="PHD_SF"/>
    <property type="match status" value="1"/>
</dbReference>
<comment type="caution">
    <text evidence="7">The sequence shown here is derived from an EMBL/GenBank/DDBJ whole genome shotgun (WGS) entry which is preliminary data.</text>
</comment>
<gene>
    <name evidence="7" type="ORF">BCR33DRAFT_63405</name>
</gene>
<feature type="region of interest" description="Disordered" evidence="5">
    <location>
        <begin position="179"/>
        <end position="200"/>
    </location>
</feature>
<feature type="domain" description="PHD-type" evidence="6">
    <location>
        <begin position="227"/>
        <end position="290"/>
    </location>
</feature>
<dbReference type="Proteomes" id="UP000193642">
    <property type="component" value="Unassembled WGS sequence"/>
</dbReference>
<dbReference type="Pfam" id="PF00628">
    <property type="entry name" value="PHD"/>
    <property type="match status" value="1"/>
</dbReference>
<evidence type="ECO:0000313" key="7">
    <source>
        <dbReference type="EMBL" id="ORY48272.1"/>
    </source>
</evidence>
<keyword evidence="8" id="KW-1185">Reference proteome</keyword>
<dbReference type="EMBL" id="MCGO01000012">
    <property type="protein sequence ID" value="ORY48272.1"/>
    <property type="molecule type" value="Genomic_DNA"/>
</dbReference>
<evidence type="ECO:0000256" key="4">
    <source>
        <dbReference type="PROSITE-ProRule" id="PRU00146"/>
    </source>
</evidence>
<name>A0A1Y2CMN4_9FUNG</name>
<dbReference type="PROSITE" id="PS50016">
    <property type="entry name" value="ZF_PHD_2"/>
    <property type="match status" value="1"/>
</dbReference>
<feature type="compositionally biased region" description="Basic and acidic residues" evidence="5">
    <location>
        <begin position="65"/>
        <end position="89"/>
    </location>
</feature>
<evidence type="ECO:0000256" key="5">
    <source>
        <dbReference type="SAM" id="MobiDB-lite"/>
    </source>
</evidence>
<keyword evidence="3" id="KW-0862">Zinc</keyword>
<evidence type="ECO:0000256" key="1">
    <source>
        <dbReference type="ARBA" id="ARBA00022723"/>
    </source>
</evidence>
<keyword evidence="2 4" id="KW-0863">Zinc-finger</keyword>
<dbReference type="InterPro" id="IPR001965">
    <property type="entry name" value="Znf_PHD"/>
</dbReference>
<dbReference type="AlphaFoldDB" id="A0A1Y2CMN4"/>
<dbReference type="SUPFAM" id="SSF57903">
    <property type="entry name" value="FYVE/PHD zinc finger"/>
    <property type="match status" value="1"/>
</dbReference>
<sequence>MTTLRLVSRQARRGVRFGGRDGAKKKRGRPKGQLGLAEDLADNVIVVGGMQSVNWEAVLEEERDAELKRREERRVKAEAEEKERKKREPSFNGFSSGSGGNTVSSSGKVVLKAEELEAALRGAVVDSDTEMVEVEVEVEEEIVDETEVAEPRIVNGREFRARKPPKKFRKVIKKVLVPKKKKGGSSAPIASDADDEPTSSGLPVIQKILSNVPPEILKRSQDPDDDVIYCICDLPDADVWNTVACDFCNIWYHIDCVGYMDPEIVPKSLHSSIKGLTKDGKWKCPRCRKEVLLIPTPLA</sequence>
<evidence type="ECO:0000313" key="8">
    <source>
        <dbReference type="Proteomes" id="UP000193642"/>
    </source>
</evidence>
<dbReference type="SMART" id="SM00249">
    <property type="entry name" value="PHD"/>
    <property type="match status" value="1"/>
</dbReference>
<dbReference type="InterPro" id="IPR013083">
    <property type="entry name" value="Znf_RING/FYVE/PHD"/>
</dbReference>
<dbReference type="GO" id="GO:0008270">
    <property type="term" value="F:zinc ion binding"/>
    <property type="evidence" value="ECO:0007669"/>
    <property type="project" value="UniProtKB-KW"/>
</dbReference>
<evidence type="ECO:0000256" key="2">
    <source>
        <dbReference type="ARBA" id="ARBA00022771"/>
    </source>
</evidence>
<organism evidence="7 8">
    <name type="scientific">Rhizoclosmatium globosum</name>
    <dbReference type="NCBI Taxonomy" id="329046"/>
    <lineage>
        <taxon>Eukaryota</taxon>
        <taxon>Fungi</taxon>
        <taxon>Fungi incertae sedis</taxon>
        <taxon>Chytridiomycota</taxon>
        <taxon>Chytridiomycota incertae sedis</taxon>
        <taxon>Chytridiomycetes</taxon>
        <taxon>Chytridiales</taxon>
        <taxon>Chytriomycetaceae</taxon>
        <taxon>Rhizoclosmatium</taxon>
    </lineage>
</organism>
<protein>
    <recommendedName>
        <fullName evidence="6">PHD-type domain-containing protein</fullName>
    </recommendedName>
</protein>
<dbReference type="InterPro" id="IPR019787">
    <property type="entry name" value="Znf_PHD-finger"/>
</dbReference>
<proteinExistence type="predicted"/>
<dbReference type="OrthoDB" id="436852at2759"/>
<keyword evidence="1" id="KW-0479">Metal-binding</keyword>
<accession>A0A1Y2CMN4</accession>
<evidence type="ECO:0000259" key="6">
    <source>
        <dbReference type="PROSITE" id="PS50016"/>
    </source>
</evidence>
<feature type="compositionally biased region" description="Low complexity" evidence="5">
    <location>
        <begin position="90"/>
        <end position="106"/>
    </location>
</feature>
<dbReference type="PROSITE" id="PS01359">
    <property type="entry name" value="ZF_PHD_1"/>
    <property type="match status" value="1"/>
</dbReference>
<evidence type="ECO:0000256" key="3">
    <source>
        <dbReference type="ARBA" id="ARBA00022833"/>
    </source>
</evidence>